<gene>
    <name evidence="2" type="ORF">IU459_18495</name>
</gene>
<comment type="caution">
    <text evidence="2">The sequence shown here is derived from an EMBL/GenBank/DDBJ whole genome shotgun (WGS) entry which is preliminary data.</text>
</comment>
<name>A0ABS0CT98_9NOCA</name>
<evidence type="ECO:0000313" key="2">
    <source>
        <dbReference type="EMBL" id="MBF6299516.1"/>
    </source>
</evidence>
<dbReference type="Pfam" id="PF13340">
    <property type="entry name" value="DUF4096"/>
    <property type="match status" value="1"/>
</dbReference>
<evidence type="ECO:0000259" key="1">
    <source>
        <dbReference type="Pfam" id="PF13340"/>
    </source>
</evidence>
<reference evidence="2 3" key="1">
    <citation type="submission" date="2020-10" db="EMBL/GenBank/DDBJ databases">
        <title>Identification of Nocardia species via Next-generation sequencing and recognition of intraspecies genetic diversity.</title>
        <authorList>
            <person name="Li P."/>
            <person name="Li P."/>
            <person name="Lu B."/>
        </authorList>
    </citation>
    <scope>NUCLEOTIDE SEQUENCE [LARGE SCALE GENOMIC DNA]</scope>
    <source>
        <strain evidence="2 3">BJ06-0157</strain>
    </source>
</reference>
<evidence type="ECO:0000313" key="3">
    <source>
        <dbReference type="Proteomes" id="UP000702209"/>
    </source>
</evidence>
<dbReference type="EMBL" id="JADLQX010000013">
    <property type="protein sequence ID" value="MBF6299516.1"/>
    <property type="molecule type" value="Genomic_DNA"/>
</dbReference>
<dbReference type="RefSeq" id="WP_195130795.1">
    <property type="nucleotide sequence ID" value="NZ_JADLQX010000013.1"/>
</dbReference>
<protein>
    <submittedName>
        <fullName evidence="2">Transposase</fullName>
    </submittedName>
</protein>
<accession>A0ABS0CT98</accession>
<dbReference type="InterPro" id="IPR025161">
    <property type="entry name" value="IS402-like_dom"/>
</dbReference>
<dbReference type="Proteomes" id="UP000702209">
    <property type="component" value="Unassembled WGS sequence"/>
</dbReference>
<feature type="domain" description="Insertion element IS402-like" evidence="1">
    <location>
        <begin position="7"/>
        <end position="67"/>
    </location>
</feature>
<keyword evidence="3" id="KW-1185">Reference proteome</keyword>
<sequence>MTRRAPLTDALWPRLKPLLPCPNNLGRPSEMEQRPPDRRIRWCIRVGVPWRDVPAGYCSDQQVLRWLVHR</sequence>
<proteinExistence type="predicted"/>
<organism evidence="2 3">
    <name type="scientific">Nocardia amamiensis</name>
    <dbReference type="NCBI Taxonomy" id="404578"/>
    <lineage>
        <taxon>Bacteria</taxon>
        <taxon>Bacillati</taxon>
        <taxon>Actinomycetota</taxon>
        <taxon>Actinomycetes</taxon>
        <taxon>Mycobacteriales</taxon>
        <taxon>Nocardiaceae</taxon>
        <taxon>Nocardia</taxon>
    </lineage>
</organism>